<dbReference type="AlphaFoldDB" id="A0A514CEC3"/>
<reference evidence="1 2" key="1">
    <citation type="submission" date="2019-06" db="EMBL/GenBank/DDBJ databases">
        <title>Echinicola alkalisoli sp. nov. isolated from saline soil.</title>
        <authorList>
            <person name="Sun J.-Q."/>
            <person name="Xu L."/>
        </authorList>
    </citation>
    <scope>NUCLEOTIDE SEQUENCE [LARGE SCALE GENOMIC DNA]</scope>
    <source>
        <strain evidence="1 2">LN3S3</strain>
    </source>
</reference>
<dbReference type="Proteomes" id="UP000316614">
    <property type="component" value="Chromosome"/>
</dbReference>
<evidence type="ECO:0000313" key="1">
    <source>
        <dbReference type="EMBL" id="QDH78004.1"/>
    </source>
</evidence>
<protein>
    <submittedName>
        <fullName evidence="1">Uncharacterized protein</fullName>
    </submittedName>
</protein>
<keyword evidence="2" id="KW-1185">Reference proteome</keyword>
<organism evidence="1 2">
    <name type="scientific">Echinicola soli</name>
    <dbReference type="NCBI Taxonomy" id="2591634"/>
    <lineage>
        <taxon>Bacteria</taxon>
        <taxon>Pseudomonadati</taxon>
        <taxon>Bacteroidota</taxon>
        <taxon>Cytophagia</taxon>
        <taxon>Cytophagales</taxon>
        <taxon>Cyclobacteriaceae</taxon>
        <taxon>Echinicola</taxon>
    </lineage>
</organism>
<dbReference type="KEGG" id="echi:FKX85_02710"/>
<dbReference type="InterPro" id="IPR023888">
    <property type="entry name" value="SdpC-like"/>
</dbReference>
<sequence>MTMCQSTFEEEANLKKDYSGEGLFRGIFFMEGEIGERIDLFRKLGQKVQLGENKEAIEQLSSVADEVVSIIKEDDSTFFKSFKDEIESGDYFRVESILNESTSMLHRALLASSISGYYTQSLDIAQELETEGIIGKDGKVDFSQLDKLVKSKMMGDEVESTSSRLMCCSAFVACWIYVAAIHGAAVAVYAAVESVVAVHAAVFFWTTAYTPGEGERILASNAYNLQKELMIDEITTKFAYQ</sequence>
<evidence type="ECO:0000313" key="2">
    <source>
        <dbReference type="Proteomes" id="UP000316614"/>
    </source>
</evidence>
<proteinExistence type="predicted"/>
<dbReference type="Pfam" id="PF26137">
    <property type="entry name" value="Toxin_SdpC"/>
    <property type="match status" value="1"/>
</dbReference>
<dbReference type="OrthoDB" id="1453505at2"/>
<accession>A0A514CEC3</accession>
<gene>
    <name evidence="1" type="ORF">FKX85_02710</name>
</gene>
<name>A0A514CEC3_9BACT</name>
<dbReference type="EMBL" id="CP041253">
    <property type="protein sequence ID" value="QDH78004.1"/>
    <property type="molecule type" value="Genomic_DNA"/>
</dbReference>
<dbReference type="RefSeq" id="WP_141613267.1">
    <property type="nucleotide sequence ID" value="NZ_CP041253.1"/>
</dbReference>